<keyword evidence="3" id="KW-1185">Reference proteome</keyword>
<dbReference type="VEuPathDB" id="AmoebaDB:DICPUDRAFT_40780"/>
<name>F0ZYS6_DICPU</name>
<dbReference type="Proteomes" id="UP000001064">
    <property type="component" value="Unassembled WGS sequence"/>
</dbReference>
<gene>
    <name evidence="2" type="ORF">DICPUDRAFT_40780</name>
</gene>
<keyword evidence="1" id="KW-0472">Membrane</keyword>
<accession>F0ZYS6</accession>
<feature type="transmembrane region" description="Helical" evidence="1">
    <location>
        <begin position="40"/>
        <end position="62"/>
    </location>
</feature>
<evidence type="ECO:0000256" key="1">
    <source>
        <dbReference type="SAM" id="Phobius"/>
    </source>
</evidence>
<keyword evidence="1" id="KW-1133">Transmembrane helix</keyword>
<dbReference type="FunCoup" id="F0ZYS6">
    <property type="interactions" value="235"/>
</dbReference>
<evidence type="ECO:0000313" key="2">
    <source>
        <dbReference type="EMBL" id="EGC30902.1"/>
    </source>
</evidence>
<dbReference type="InParanoid" id="F0ZYS6"/>
<feature type="non-terminal residue" evidence="2">
    <location>
        <position position="71"/>
    </location>
</feature>
<proteinExistence type="predicted"/>
<dbReference type="KEGG" id="dpp:DICPUDRAFT_40780"/>
<dbReference type="EMBL" id="GL871292">
    <property type="protein sequence ID" value="EGC30902.1"/>
    <property type="molecule type" value="Genomic_DNA"/>
</dbReference>
<evidence type="ECO:0000313" key="3">
    <source>
        <dbReference type="Proteomes" id="UP000001064"/>
    </source>
</evidence>
<dbReference type="GeneID" id="10508445"/>
<organism evidence="2 3">
    <name type="scientific">Dictyostelium purpureum</name>
    <name type="common">Slime mold</name>
    <dbReference type="NCBI Taxonomy" id="5786"/>
    <lineage>
        <taxon>Eukaryota</taxon>
        <taxon>Amoebozoa</taxon>
        <taxon>Evosea</taxon>
        <taxon>Eumycetozoa</taxon>
        <taxon>Dictyostelia</taxon>
        <taxon>Dictyosteliales</taxon>
        <taxon>Dictyosteliaceae</taxon>
        <taxon>Dictyostelium</taxon>
    </lineage>
</organism>
<protein>
    <submittedName>
        <fullName evidence="2">Uncharacterized protein</fullName>
    </submittedName>
</protein>
<keyword evidence="1" id="KW-0812">Transmembrane</keyword>
<dbReference type="AlphaFoldDB" id="F0ZYS6"/>
<dbReference type="OMA" id="SLWAFFI"/>
<dbReference type="RefSeq" id="XP_003292575.1">
    <property type="nucleotide sequence ID" value="XM_003292527.1"/>
</dbReference>
<sequence>HKMKNPFKNFKISEYYPIKYDKKLNKYKVFGTSPIHCGRMVLVILSLWAFFIGLFLVLLYGFGRDLGVETI</sequence>
<reference evidence="3" key="1">
    <citation type="journal article" date="2011" name="Genome Biol.">
        <title>Comparative genomics of the social amoebae Dictyostelium discoideum and Dictyostelium purpureum.</title>
        <authorList>
            <consortium name="US DOE Joint Genome Institute (JGI-PGF)"/>
            <person name="Sucgang R."/>
            <person name="Kuo A."/>
            <person name="Tian X."/>
            <person name="Salerno W."/>
            <person name="Parikh A."/>
            <person name="Feasley C.L."/>
            <person name="Dalin E."/>
            <person name="Tu H."/>
            <person name="Huang E."/>
            <person name="Barry K."/>
            <person name="Lindquist E."/>
            <person name="Shapiro H."/>
            <person name="Bruce D."/>
            <person name="Schmutz J."/>
            <person name="Salamov A."/>
            <person name="Fey P."/>
            <person name="Gaudet P."/>
            <person name="Anjard C."/>
            <person name="Babu M.M."/>
            <person name="Basu S."/>
            <person name="Bushmanova Y."/>
            <person name="van der Wel H."/>
            <person name="Katoh-Kurasawa M."/>
            <person name="Dinh C."/>
            <person name="Coutinho P.M."/>
            <person name="Saito T."/>
            <person name="Elias M."/>
            <person name="Schaap P."/>
            <person name="Kay R.R."/>
            <person name="Henrissat B."/>
            <person name="Eichinger L."/>
            <person name="Rivero F."/>
            <person name="Putnam N.H."/>
            <person name="West C.M."/>
            <person name="Loomis W.F."/>
            <person name="Chisholm R.L."/>
            <person name="Shaulsky G."/>
            <person name="Strassmann J.E."/>
            <person name="Queller D.C."/>
            <person name="Kuspa A."/>
            <person name="Grigoriev I.V."/>
        </authorList>
    </citation>
    <scope>NUCLEOTIDE SEQUENCE [LARGE SCALE GENOMIC DNA]</scope>
    <source>
        <strain evidence="3">QSDP1</strain>
    </source>
</reference>
<dbReference type="eggNOG" id="ENOG502RIMG">
    <property type="taxonomic scope" value="Eukaryota"/>
</dbReference>